<dbReference type="InterPro" id="IPR020846">
    <property type="entry name" value="MFS_dom"/>
</dbReference>
<accession>W1X3H8</accession>
<evidence type="ECO:0000256" key="4">
    <source>
        <dbReference type="ARBA" id="ARBA00022989"/>
    </source>
</evidence>
<reference evidence="8 9" key="1">
    <citation type="submission" date="2013-12" db="EMBL/GenBank/DDBJ databases">
        <title>A Varibaculum cambriense genome reconstructed from a premature infant gut community with otherwise low bacterial novelty that shifts toward anaerobic metabolism during the third week of life.</title>
        <authorList>
            <person name="Brown C.T."/>
            <person name="Sharon I."/>
            <person name="Thomas B.C."/>
            <person name="Castelle C.J."/>
            <person name="Morowitz M.J."/>
            <person name="Banfield J.F."/>
        </authorList>
    </citation>
    <scope>NUCLEOTIDE SEQUENCE [LARGE SCALE GENOMIC DNA]</scope>
    <source>
        <strain evidence="9">DORA_A_5_14_21</strain>
    </source>
</reference>
<proteinExistence type="predicted"/>
<feature type="domain" description="Major facilitator superfamily (MFS) profile" evidence="7">
    <location>
        <begin position="32"/>
        <end position="425"/>
    </location>
</feature>
<dbReference type="AlphaFoldDB" id="W1X3H8"/>
<evidence type="ECO:0000256" key="5">
    <source>
        <dbReference type="ARBA" id="ARBA00023136"/>
    </source>
</evidence>
<keyword evidence="4 6" id="KW-1133">Transmembrane helix</keyword>
<feature type="transmembrane region" description="Helical" evidence="6">
    <location>
        <begin position="339"/>
        <end position="361"/>
    </location>
</feature>
<feature type="transmembrane region" description="Helical" evidence="6">
    <location>
        <begin position="400"/>
        <end position="421"/>
    </location>
</feature>
<comment type="subcellular location">
    <subcellularLocation>
        <location evidence="1">Cell membrane</location>
        <topology evidence="1">Multi-pass membrane protein</topology>
    </subcellularLocation>
</comment>
<feature type="transmembrane region" description="Helical" evidence="6">
    <location>
        <begin position="202"/>
        <end position="224"/>
    </location>
</feature>
<feature type="transmembrane region" description="Helical" evidence="6">
    <location>
        <begin position="313"/>
        <end position="333"/>
    </location>
</feature>
<feature type="transmembrane region" description="Helical" evidence="6">
    <location>
        <begin position="282"/>
        <end position="301"/>
    </location>
</feature>
<keyword evidence="5 6" id="KW-0472">Membrane</keyword>
<dbReference type="Gene3D" id="1.20.1250.20">
    <property type="entry name" value="MFS general substrate transporter like domains"/>
    <property type="match status" value="1"/>
</dbReference>
<dbReference type="InterPro" id="IPR036259">
    <property type="entry name" value="MFS_trans_sf"/>
</dbReference>
<protein>
    <submittedName>
        <fullName evidence="8">Protein AraJ</fullName>
    </submittedName>
</protein>
<dbReference type="PANTHER" id="PTHR43124">
    <property type="entry name" value="PURINE EFFLUX PUMP PBUE"/>
    <property type="match status" value="1"/>
</dbReference>
<dbReference type="GO" id="GO:0022857">
    <property type="term" value="F:transmembrane transporter activity"/>
    <property type="evidence" value="ECO:0007669"/>
    <property type="project" value="InterPro"/>
</dbReference>
<evidence type="ECO:0000256" key="3">
    <source>
        <dbReference type="ARBA" id="ARBA00022692"/>
    </source>
</evidence>
<dbReference type="PROSITE" id="PS50850">
    <property type="entry name" value="MFS"/>
    <property type="match status" value="1"/>
</dbReference>
<evidence type="ECO:0000313" key="9">
    <source>
        <dbReference type="Proteomes" id="UP000018853"/>
    </source>
</evidence>
<gene>
    <name evidence="8" type="ORF">Q609_ECAC01467G0009</name>
</gene>
<dbReference type="InterPro" id="IPR011701">
    <property type="entry name" value="MFS"/>
</dbReference>
<evidence type="ECO:0000256" key="2">
    <source>
        <dbReference type="ARBA" id="ARBA00022475"/>
    </source>
</evidence>
<dbReference type="GO" id="GO:0005886">
    <property type="term" value="C:plasma membrane"/>
    <property type="evidence" value="ECO:0007669"/>
    <property type="project" value="UniProtKB-SubCell"/>
</dbReference>
<name>W1X3H8_ECOLX</name>
<dbReference type="Pfam" id="PF07690">
    <property type="entry name" value="MFS_1"/>
    <property type="match status" value="1"/>
</dbReference>
<evidence type="ECO:0000256" key="6">
    <source>
        <dbReference type="SAM" id="Phobius"/>
    </source>
</evidence>
<dbReference type="PATRIC" id="fig|1403943.3.peg.2285"/>
<evidence type="ECO:0000313" key="8">
    <source>
        <dbReference type="EMBL" id="ETJ23935.1"/>
    </source>
</evidence>
<dbReference type="CDD" id="cd17324">
    <property type="entry name" value="MFS_NepI_like"/>
    <property type="match status" value="1"/>
</dbReference>
<feature type="transmembrane region" description="Helical" evidence="6">
    <location>
        <begin position="245"/>
        <end position="267"/>
    </location>
</feature>
<dbReference type="Proteomes" id="UP000018853">
    <property type="component" value="Unassembled WGS sequence"/>
</dbReference>
<comment type="caution">
    <text evidence="8">The sequence shown here is derived from an EMBL/GenBank/DDBJ whole genome shotgun (WGS) entry which is preliminary data.</text>
</comment>
<feature type="transmembrane region" description="Helical" evidence="6">
    <location>
        <begin position="33"/>
        <end position="54"/>
    </location>
</feature>
<dbReference type="InterPro" id="IPR050189">
    <property type="entry name" value="MFS_Efflux_Transporters"/>
</dbReference>
<dbReference type="SUPFAM" id="SSF103473">
    <property type="entry name" value="MFS general substrate transporter"/>
    <property type="match status" value="1"/>
</dbReference>
<evidence type="ECO:0000259" key="7">
    <source>
        <dbReference type="PROSITE" id="PS50850"/>
    </source>
</evidence>
<evidence type="ECO:0000256" key="1">
    <source>
        <dbReference type="ARBA" id="ARBA00004651"/>
    </source>
</evidence>
<sequence>MASLVVILQAITLLATVISSRSGGCDGGMKKVILSLALGTFGLGMAEFGIMGVLTELAHNVGISIPAAGHMISYYALGVVVGAPIIALFSSRYSLKHILLFLVALCVIGNAMFTLSSSYLMLAIGRLVSGFPHGAFFGVGAIVLSKIIKPGKVTAAVAGMVSGMTVANLLGIPLGTYLVSGMTVANLLGIPLGTYLSQEFSWRYTFLLIAVFNIAVMASVYFWVPDIRDEAKGKLREQFHFLRSPAPWLIFAATMFGNAGVFAWFSYVKPYMMFISGFSETAMTFIMMLVGLGMVLGNVLSGRISGRYSPLRIAAVTDFIIVLALLMLFFFGGMKTTSLIFAFFCCAGLFALSAPLQILLLQNAKGGELLGAAGGQIAFNLGSAVGAYCGGMMLTLGLAYNYVALPAALLSFAAMSSLLLYGRYKRQQAADSPVLAKPVG</sequence>
<feature type="transmembrane region" description="Helical" evidence="6">
    <location>
        <begin position="127"/>
        <end position="147"/>
    </location>
</feature>
<feature type="transmembrane region" description="Helical" evidence="6">
    <location>
        <begin position="97"/>
        <end position="115"/>
    </location>
</feature>
<dbReference type="EMBL" id="AZLZ01001467">
    <property type="protein sequence ID" value="ETJ23935.1"/>
    <property type="molecule type" value="Genomic_DNA"/>
</dbReference>
<organism evidence="8 9">
    <name type="scientific">Escherichia coli DORA_A_5_14_21</name>
    <dbReference type="NCBI Taxonomy" id="1403943"/>
    <lineage>
        <taxon>Bacteria</taxon>
        <taxon>Pseudomonadati</taxon>
        <taxon>Pseudomonadota</taxon>
        <taxon>Gammaproteobacteria</taxon>
        <taxon>Enterobacterales</taxon>
        <taxon>Enterobacteriaceae</taxon>
        <taxon>Escherichia</taxon>
    </lineage>
</organism>
<dbReference type="PANTHER" id="PTHR43124:SF6">
    <property type="entry name" value="TRANSPORTER ARAJ-RELATED"/>
    <property type="match status" value="1"/>
</dbReference>
<feature type="transmembrane region" description="Helical" evidence="6">
    <location>
        <begin position="373"/>
        <end position="394"/>
    </location>
</feature>
<keyword evidence="2" id="KW-1003">Cell membrane</keyword>
<keyword evidence="3 6" id="KW-0812">Transmembrane</keyword>
<feature type="transmembrane region" description="Helical" evidence="6">
    <location>
        <begin position="74"/>
        <end position="91"/>
    </location>
</feature>